<dbReference type="GO" id="GO:0003677">
    <property type="term" value="F:DNA binding"/>
    <property type="evidence" value="ECO:0007669"/>
    <property type="project" value="UniProtKB-KW"/>
</dbReference>
<accession>A0A6M8Q7U6</accession>
<proteinExistence type="predicted"/>
<sequence>MSDALTERVLRLEDDFLLAIKQGPSAVTRFNSNYTDLLRSLEAASRAGTLSDEVRDLARACVSSIGDHAHMMCSLDAGFDDIISSTTPKQDNGTEPATHPLTTVAALPLFQYFLSNICYPYPQSEEKDCIAEQVRQLGWRDFDRRRLEDWLNRKRNQSGFAAILHNHCGDDREVMRQLCHTILFGSDVDRARLPEDAVREIEDMHDFIQSQYDDLADERDSNWIDDLTTRIEAALFDSTTPGYTGPLSSDDHCSDCSDDSASDCSATDVDDADEDEEYDEEEDEDPPCAIIGAKRKLGRSPSIVLVPPRRLSRSPSLASSVSSSSTACSFRSFSSASIASTSTAEEDDCDDACDRPTKRLRGESSDLEAYSTPISTIAEGSPTFMIDNPLFTVYRTKRKHTSGGLPRRARSAKYSRYAALGVASHLPDMLDSRFPALFDICSTNWTPAKIILADFDVDAFTIDCTQPDCSSEIQEPTDLALEEDEPVKDLVTWSKLQIHAIFRMLLPASIRPLPPALAQFTTVSFGINALVEHDIESLSQLLALTPEDISAMYKSMNALNPLETSVSTAADVGSPPEELPSPTPSSSSSGCSSPPALSDDSGLSTRSSSVEPGNEQDSLLVSPAALSADYGRLYNELFNDKTLNIDSSEVKVELGATPDADVADGLSGAAVLLARYLQDSMTAA</sequence>
<dbReference type="AlphaFoldDB" id="A0A6M8Q7U6"/>
<feature type="region of interest" description="Disordered" evidence="1">
    <location>
        <begin position="567"/>
        <end position="620"/>
    </location>
</feature>
<feature type="compositionally biased region" description="Low complexity" evidence="1">
    <location>
        <begin position="584"/>
        <end position="609"/>
    </location>
</feature>
<gene>
    <name evidence="2" type="primary">HD1-1</name>
</gene>
<name>A0A6M8Q7U6_AURAJ</name>
<keyword evidence="2" id="KW-0238">DNA-binding</keyword>
<evidence type="ECO:0000313" key="2">
    <source>
        <dbReference type="EMBL" id="QKI37335.1"/>
    </source>
</evidence>
<protein>
    <submittedName>
        <fullName evidence="2">Homeodomain protein HD1</fullName>
    </submittedName>
</protein>
<dbReference type="EMBL" id="MN267028">
    <property type="protein sequence ID" value="QKI37335.1"/>
    <property type="molecule type" value="Genomic_DNA"/>
</dbReference>
<evidence type="ECO:0000256" key="1">
    <source>
        <dbReference type="SAM" id="MobiDB-lite"/>
    </source>
</evidence>
<organism evidence="2">
    <name type="scientific">Auricularia auricula-judae</name>
    <name type="common">Judas ear fungus</name>
    <name type="synonym">Tremella auricula-judae</name>
    <dbReference type="NCBI Taxonomy" id="29892"/>
    <lineage>
        <taxon>Eukaryota</taxon>
        <taxon>Fungi</taxon>
        <taxon>Dikarya</taxon>
        <taxon>Basidiomycota</taxon>
        <taxon>Agaricomycotina</taxon>
        <taxon>Agaricomycetes</taxon>
        <taxon>Auriculariales</taxon>
        <taxon>Auriculariaceae</taxon>
        <taxon>Auricularia</taxon>
    </lineage>
</organism>
<feature type="region of interest" description="Disordered" evidence="1">
    <location>
        <begin position="262"/>
        <end position="293"/>
    </location>
</feature>
<feature type="compositionally biased region" description="Acidic residues" evidence="1">
    <location>
        <begin position="268"/>
        <end position="286"/>
    </location>
</feature>
<keyword evidence="2" id="KW-0371">Homeobox</keyword>
<reference evidence="2" key="1">
    <citation type="journal article" date="2020" name="J. Fungi">
        <title>Genome Sequence Analysis of Auricularia heimuer Combined with Genetic Linkage Map.</title>
        <authorList>
            <person name="Fang M."/>
            <person name="Wang X."/>
            <person name="Chen Y."/>
            <person name="Wang P."/>
            <person name="Lu L."/>
            <person name="Lu J."/>
            <person name="Yao F."/>
            <person name="Zhang Y."/>
        </authorList>
    </citation>
    <scope>NUCLEOTIDE SEQUENCE</scope>
    <source>
        <strain evidence="2">18-119</strain>
    </source>
</reference>